<feature type="compositionally biased region" description="Acidic residues" evidence="1">
    <location>
        <begin position="11"/>
        <end position="21"/>
    </location>
</feature>
<name>A0A8J2Q668_9BILA</name>
<feature type="region of interest" description="Disordered" evidence="1">
    <location>
        <begin position="1"/>
        <end position="58"/>
    </location>
</feature>
<evidence type="ECO:0000313" key="2">
    <source>
        <dbReference type="EMBL" id="CAG9538213.1"/>
    </source>
</evidence>
<organism evidence="2 3">
    <name type="scientific">Cercopithifilaria johnstoni</name>
    <dbReference type="NCBI Taxonomy" id="2874296"/>
    <lineage>
        <taxon>Eukaryota</taxon>
        <taxon>Metazoa</taxon>
        <taxon>Ecdysozoa</taxon>
        <taxon>Nematoda</taxon>
        <taxon>Chromadorea</taxon>
        <taxon>Rhabditida</taxon>
        <taxon>Spirurina</taxon>
        <taxon>Spiruromorpha</taxon>
        <taxon>Filarioidea</taxon>
        <taxon>Onchocercidae</taxon>
        <taxon>Cercopithifilaria</taxon>
    </lineage>
</organism>
<evidence type="ECO:0000313" key="3">
    <source>
        <dbReference type="Proteomes" id="UP000746747"/>
    </source>
</evidence>
<dbReference type="EMBL" id="CAKAEH010001636">
    <property type="protein sequence ID" value="CAG9538213.1"/>
    <property type="molecule type" value="Genomic_DNA"/>
</dbReference>
<proteinExistence type="predicted"/>
<feature type="compositionally biased region" description="Low complexity" evidence="1">
    <location>
        <begin position="22"/>
        <end position="49"/>
    </location>
</feature>
<dbReference type="AlphaFoldDB" id="A0A8J2Q668"/>
<keyword evidence="3" id="KW-1185">Reference proteome</keyword>
<accession>A0A8J2Q668</accession>
<evidence type="ECO:0000256" key="1">
    <source>
        <dbReference type="SAM" id="MobiDB-lite"/>
    </source>
</evidence>
<protein>
    <submittedName>
        <fullName evidence="2">Uncharacterized protein</fullName>
    </submittedName>
</protein>
<comment type="caution">
    <text evidence="2">The sequence shown here is derived from an EMBL/GenBank/DDBJ whole genome shotgun (WGS) entry which is preliminary data.</text>
</comment>
<dbReference type="Proteomes" id="UP000746747">
    <property type="component" value="Unassembled WGS sequence"/>
</dbReference>
<gene>
    <name evidence="2" type="ORF">CJOHNSTONI_LOCUS7943</name>
</gene>
<sequence>MFTEGSGYLDDGGDDDDDNNDNDNGNENNINNGGYNDIISSYKSQNSSDSTKKSSETYQVQLNSGRLLSTHSSQLLPSRDINYAYRQELRRKGVHVDNDGNYNHRNSDNHRALFLFLIACFIL</sequence>
<reference evidence="2" key="1">
    <citation type="submission" date="2021-09" db="EMBL/GenBank/DDBJ databases">
        <authorList>
            <consortium name="Pathogen Informatics"/>
        </authorList>
    </citation>
    <scope>NUCLEOTIDE SEQUENCE</scope>
</reference>